<dbReference type="RefSeq" id="WP_025813848.1">
    <property type="nucleotide sequence ID" value="NZ_JGDM01000189.1"/>
</dbReference>
<sequence>MGNLSKYNEDGSVLREIQLHMLDILKVFDKICQEYKIPYWLSSGTLLGAVRHGGFIPWDDDIDVELLREDLLRLIPILQKELPKYGLIYQDHHSDPGYLFTHTKIRDLKSHICEQNNIDVNYEYRGLFIDIFALEKTTPIIIKLANIARCYIRLCGHKNDKWGIKRAFDDCCYHVAHGYYSILRLVSKLFKPKYYYDQLGSGYIMKRNPQYIFPLQRIKFEDIEFNAPADCDAFLRDAFGDYRRLPPESERCGHIIDADFICNKK</sequence>
<dbReference type="PANTHER" id="PTHR43404:SF2">
    <property type="entry name" value="LIPOPOLYSACCHARIDE CHOLINEPHOSPHOTRANSFERASE LICD"/>
    <property type="match status" value="1"/>
</dbReference>
<dbReference type="AlphaFoldDB" id="A0A016A3Q8"/>
<dbReference type="Pfam" id="PF04991">
    <property type="entry name" value="LicD"/>
    <property type="match status" value="1"/>
</dbReference>
<protein>
    <submittedName>
        <fullName evidence="2">LicD family protein</fullName>
    </submittedName>
</protein>
<evidence type="ECO:0000313" key="2">
    <source>
        <dbReference type="EMBL" id="EXZ41739.1"/>
    </source>
</evidence>
<name>A0A016A3Q8_BACFG</name>
<feature type="domain" description="LicD/FKTN/FKRP nucleotidyltransferase" evidence="1">
    <location>
        <begin position="32"/>
        <end position="240"/>
    </location>
</feature>
<gene>
    <name evidence="2" type="ORF">M076_5148</name>
</gene>
<proteinExistence type="predicted"/>
<dbReference type="InterPro" id="IPR007074">
    <property type="entry name" value="LicD/FKTN/FKRP_NTP_transf"/>
</dbReference>
<evidence type="ECO:0000259" key="1">
    <source>
        <dbReference type="Pfam" id="PF04991"/>
    </source>
</evidence>
<organism evidence="2 3">
    <name type="scientific">Bacteroides fragilis str. 2-F-2 #4</name>
    <dbReference type="NCBI Taxonomy" id="1339280"/>
    <lineage>
        <taxon>Bacteria</taxon>
        <taxon>Pseudomonadati</taxon>
        <taxon>Bacteroidota</taxon>
        <taxon>Bacteroidia</taxon>
        <taxon>Bacteroidales</taxon>
        <taxon>Bacteroidaceae</taxon>
        <taxon>Bacteroides</taxon>
    </lineage>
</organism>
<accession>A0A016A3Q8</accession>
<dbReference type="InterPro" id="IPR052942">
    <property type="entry name" value="LPS_cholinephosphotransferase"/>
</dbReference>
<dbReference type="EMBL" id="JGDM01000189">
    <property type="protein sequence ID" value="EXZ41739.1"/>
    <property type="molecule type" value="Genomic_DNA"/>
</dbReference>
<dbReference type="PATRIC" id="fig|1339280.3.peg.4884"/>
<dbReference type="PANTHER" id="PTHR43404">
    <property type="entry name" value="LIPOPOLYSACCHARIDE CHOLINEPHOSPHOTRANSFERASE LICD"/>
    <property type="match status" value="1"/>
</dbReference>
<evidence type="ECO:0000313" key="3">
    <source>
        <dbReference type="Proteomes" id="UP000022272"/>
    </source>
</evidence>
<reference evidence="2 3" key="1">
    <citation type="submission" date="2014-02" db="EMBL/GenBank/DDBJ databases">
        <authorList>
            <person name="Sears C."/>
            <person name="Carroll K."/>
            <person name="Sack B.R."/>
            <person name="Qadri F."/>
            <person name="Myers L.L."/>
            <person name="Chung G.-T."/>
            <person name="Escheverria P."/>
            <person name="Fraser C.M."/>
            <person name="Sadzewicz L."/>
            <person name="Shefchek K.A."/>
            <person name="Tallon L."/>
            <person name="Das S.P."/>
            <person name="Daugherty S."/>
            <person name="Mongodin E.F."/>
        </authorList>
    </citation>
    <scope>NUCLEOTIDE SEQUENCE [LARGE SCALE GENOMIC DNA]</scope>
    <source>
        <strain evidence="2 3">2-F-2 #4</strain>
    </source>
</reference>
<comment type="caution">
    <text evidence="2">The sequence shown here is derived from an EMBL/GenBank/DDBJ whole genome shotgun (WGS) entry which is preliminary data.</text>
</comment>
<dbReference type="GO" id="GO:0009100">
    <property type="term" value="P:glycoprotein metabolic process"/>
    <property type="evidence" value="ECO:0007669"/>
    <property type="project" value="UniProtKB-ARBA"/>
</dbReference>
<dbReference type="Proteomes" id="UP000022272">
    <property type="component" value="Unassembled WGS sequence"/>
</dbReference>